<dbReference type="SUPFAM" id="SSF57756">
    <property type="entry name" value="Retrovirus zinc finger-like domains"/>
    <property type="match status" value="3"/>
</dbReference>
<dbReference type="InterPro" id="IPR051714">
    <property type="entry name" value="Znf_CCHC_NABP"/>
</dbReference>
<comment type="caution">
    <text evidence="5">The sequence shown here is derived from an EMBL/GenBank/DDBJ whole genome shotgun (WGS) entry which is preliminary data.</text>
</comment>
<keyword evidence="2" id="KW-0175">Coiled coil</keyword>
<evidence type="ECO:0000313" key="6">
    <source>
        <dbReference type="Proteomes" id="UP000265515"/>
    </source>
</evidence>
<feature type="coiled-coil region" evidence="2">
    <location>
        <begin position="409"/>
        <end position="439"/>
    </location>
</feature>
<feature type="region of interest" description="Disordered" evidence="3">
    <location>
        <begin position="379"/>
        <end position="400"/>
    </location>
</feature>
<evidence type="ECO:0000256" key="2">
    <source>
        <dbReference type="SAM" id="Coils"/>
    </source>
</evidence>
<feature type="region of interest" description="Disordered" evidence="3">
    <location>
        <begin position="172"/>
        <end position="196"/>
    </location>
</feature>
<feature type="coiled-coil region" evidence="2">
    <location>
        <begin position="651"/>
        <end position="681"/>
    </location>
</feature>
<dbReference type="EMBL" id="BFEA01001412">
    <property type="protein sequence ID" value="GBG93313.1"/>
    <property type="molecule type" value="Genomic_DNA"/>
</dbReference>
<evidence type="ECO:0000256" key="3">
    <source>
        <dbReference type="SAM" id="MobiDB-lite"/>
    </source>
</evidence>
<evidence type="ECO:0000259" key="4">
    <source>
        <dbReference type="PROSITE" id="PS50158"/>
    </source>
</evidence>
<dbReference type="Proteomes" id="UP000265515">
    <property type="component" value="Unassembled WGS sequence"/>
</dbReference>
<keyword evidence="1" id="KW-0862">Zinc</keyword>
<dbReference type="PROSITE" id="PS50158">
    <property type="entry name" value="ZF_CCHC"/>
    <property type="match status" value="3"/>
</dbReference>
<feature type="domain" description="CCHC-type" evidence="4">
    <location>
        <begin position="364"/>
        <end position="380"/>
    </location>
</feature>
<feature type="region of interest" description="Disordered" evidence="3">
    <location>
        <begin position="775"/>
        <end position="811"/>
    </location>
</feature>
<dbReference type="Gramene" id="GBG93313">
    <property type="protein sequence ID" value="GBG93313"/>
    <property type="gene ID" value="CBR_g64078"/>
</dbReference>
<feature type="coiled-coil region" evidence="2">
    <location>
        <begin position="205"/>
        <end position="235"/>
    </location>
</feature>
<organism evidence="5 6">
    <name type="scientific">Chara braunii</name>
    <name type="common">Braun's stonewort</name>
    <dbReference type="NCBI Taxonomy" id="69332"/>
    <lineage>
        <taxon>Eukaryota</taxon>
        <taxon>Viridiplantae</taxon>
        <taxon>Streptophyta</taxon>
        <taxon>Charophyceae</taxon>
        <taxon>Charales</taxon>
        <taxon>Characeae</taxon>
        <taxon>Chara</taxon>
    </lineage>
</organism>
<accession>A0A388MFK8</accession>
<gene>
    <name evidence="5" type="ORF">CBR_g64078</name>
</gene>
<dbReference type="Pfam" id="PF00098">
    <property type="entry name" value="zf-CCHC"/>
    <property type="match status" value="3"/>
</dbReference>
<keyword evidence="1" id="KW-0479">Metal-binding</keyword>
<dbReference type="PANTHER" id="PTHR23002">
    <property type="entry name" value="ZINC FINGER CCHC DOMAIN CONTAINING PROTEIN"/>
    <property type="match status" value="1"/>
</dbReference>
<dbReference type="InterPro" id="IPR001878">
    <property type="entry name" value="Znf_CCHC"/>
</dbReference>
<evidence type="ECO:0000313" key="5">
    <source>
        <dbReference type="EMBL" id="GBG93313.1"/>
    </source>
</evidence>
<evidence type="ECO:0000256" key="1">
    <source>
        <dbReference type="PROSITE-ProRule" id="PRU00047"/>
    </source>
</evidence>
<feature type="domain" description="CCHC-type" evidence="4">
    <location>
        <begin position="606"/>
        <end position="622"/>
    </location>
</feature>
<dbReference type="SMART" id="SM00343">
    <property type="entry name" value="ZnF_C2HC"/>
    <property type="match status" value="3"/>
</dbReference>
<dbReference type="GO" id="GO:0003676">
    <property type="term" value="F:nucleic acid binding"/>
    <property type="evidence" value="ECO:0007669"/>
    <property type="project" value="InterPro"/>
</dbReference>
<keyword evidence="1" id="KW-0863">Zinc-finger</keyword>
<keyword evidence="6" id="KW-1185">Reference proteome</keyword>
<dbReference type="AlphaFoldDB" id="A0A388MFK8"/>
<reference evidence="5 6" key="1">
    <citation type="journal article" date="2018" name="Cell">
        <title>The Chara Genome: Secondary Complexity and Implications for Plant Terrestrialization.</title>
        <authorList>
            <person name="Nishiyama T."/>
            <person name="Sakayama H."/>
            <person name="Vries J.D."/>
            <person name="Buschmann H."/>
            <person name="Saint-Marcoux D."/>
            <person name="Ullrich K.K."/>
            <person name="Haas F.B."/>
            <person name="Vanderstraeten L."/>
            <person name="Becker D."/>
            <person name="Lang D."/>
            <person name="Vosolsobe S."/>
            <person name="Rombauts S."/>
            <person name="Wilhelmsson P.K.I."/>
            <person name="Janitza P."/>
            <person name="Kern R."/>
            <person name="Heyl A."/>
            <person name="Rumpler F."/>
            <person name="Villalobos L.I.A.C."/>
            <person name="Clay J.M."/>
            <person name="Skokan R."/>
            <person name="Toyoda A."/>
            <person name="Suzuki Y."/>
            <person name="Kagoshima H."/>
            <person name="Schijlen E."/>
            <person name="Tajeshwar N."/>
            <person name="Catarino B."/>
            <person name="Hetherington A.J."/>
            <person name="Saltykova A."/>
            <person name="Bonnot C."/>
            <person name="Breuninger H."/>
            <person name="Symeonidi A."/>
            <person name="Radhakrishnan G.V."/>
            <person name="Van Nieuwerburgh F."/>
            <person name="Deforce D."/>
            <person name="Chang C."/>
            <person name="Karol K.G."/>
            <person name="Hedrich R."/>
            <person name="Ulvskov P."/>
            <person name="Glockner G."/>
            <person name="Delwiche C.F."/>
            <person name="Petrasek J."/>
            <person name="Van de Peer Y."/>
            <person name="Friml J."/>
            <person name="Beilby M."/>
            <person name="Dolan L."/>
            <person name="Kohara Y."/>
            <person name="Sugano S."/>
            <person name="Fujiyama A."/>
            <person name="Delaux P.-M."/>
            <person name="Quint M."/>
            <person name="TheiBen G."/>
            <person name="Hagemann M."/>
            <person name="Harholt J."/>
            <person name="Dunand C."/>
            <person name="Zachgo S."/>
            <person name="Langdale J."/>
            <person name="Maumus F."/>
            <person name="Straeten D.V.D."/>
            <person name="Gould S.B."/>
            <person name="Rensing S.A."/>
        </authorList>
    </citation>
    <scope>NUCLEOTIDE SEQUENCE [LARGE SCALE GENOMIC DNA]</scope>
    <source>
        <strain evidence="5 6">S276</strain>
    </source>
</reference>
<dbReference type="InterPro" id="IPR036875">
    <property type="entry name" value="Znf_CCHC_sf"/>
</dbReference>
<protein>
    <recommendedName>
        <fullName evidence="4">CCHC-type domain-containing protein</fullName>
    </recommendedName>
</protein>
<sequence length="829" mass="96697">MAAQGSKCFNCGGEGHFARECPSNQSTVAPRGGNGVSNATTTAHYWTPWQNYNEDAEEKEFLRQLIQEKRREFEEKRKMHEMIRLEIERNSEAAETRFLSKIGQQFLEAREEARRDEVRVTRTSVLVYRHTGFKEYADKGCKGHLFFERHLPAYERMSHCFAGCAATNVSDNRCPSSRSTAAPRDGNGINNATTPARYWTPQQNYNEDAEEKEFLRQLIEEKRDEQAVNWEFEEERKMDEMIRSEIERNSEAVEARVMSKIGRQFQEAQEEARRDEVRVTYTPVLVYKDTGVKEYVDKGLEEIEDEIAKLYELREKKPKGKIPLEEGMQKPFRQPNFQREATDHFETRESSHMGEERSRIKGSKCFNCGGKGHFARECPSNRSTAAPGDGNGVSNATTPARYWTPRRNYNEDAEENEFLRQVIQEKRDEQAKKTEFEEKRNMDEMIRLEIKRNSKAVEARVMSKIGRLFLEAWEETRRDEVRVTRTLVPIYRDTGVKKYADKGLEEIEDKIAKLYELREKKQKGKVPLQEGMQKPFRQPNFQREATYDFEAGESSRMAEERSCTKVFKRWAMSAVDMHDFSDMCAVQETIVRNGLPPHWMYNNGSKCFNSGGEGHFARECPSNRSTFAHGDGNGVSNATTLARYSTPRRNYNEDAEENEFLRQLIQEKREEQAKKREFEEKRKMDEIIRLEIERNSEAVEARVMSKIGRRFLEAWEEARRDEVRVTRTPVRVYRDTGVKEYADKGLEEIKDEIAKLYEWREKKEKGKIPLEEGMQKPFRQPNFQREATDDFEAGESSRMAEEQSRTKVCAGNGPEGVLAFVQAQRRILT</sequence>
<feature type="domain" description="CCHC-type" evidence="4">
    <location>
        <begin position="7"/>
        <end position="23"/>
    </location>
</feature>
<name>A0A388MFK8_CHABU</name>
<dbReference type="GO" id="GO:0008270">
    <property type="term" value="F:zinc ion binding"/>
    <property type="evidence" value="ECO:0007669"/>
    <property type="project" value="UniProtKB-KW"/>
</dbReference>
<feature type="coiled-coil region" evidence="2">
    <location>
        <begin position="52"/>
        <end position="79"/>
    </location>
</feature>
<proteinExistence type="predicted"/>
<dbReference type="Gene3D" id="4.10.60.10">
    <property type="entry name" value="Zinc finger, CCHC-type"/>
    <property type="match status" value="3"/>
</dbReference>